<dbReference type="Gene3D" id="1.10.510.10">
    <property type="entry name" value="Transferase(Phosphotransferase) domain 1"/>
    <property type="match status" value="1"/>
</dbReference>
<dbReference type="GO" id="GO:0005524">
    <property type="term" value="F:ATP binding"/>
    <property type="evidence" value="ECO:0007669"/>
    <property type="project" value="UniProtKB-UniRule"/>
</dbReference>
<dbReference type="GO" id="GO:0030246">
    <property type="term" value="F:carbohydrate binding"/>
    <property type="evidence" value="ECO:0007669"/>
    <property type="project" value="UniProtKB-KW"/>
</dbReference>
<dbReference type="AlphaFoldDB" id="A0AAV0DFB4"/>
<dbReference type="FunFam" id="3.30.200.20:FF:000320">
    <property type="entry name" value="probable L-type lectin-domain containing receptor kinase S.5"/>
    <property type="match status" value="1"/>
</dbReference>
<dbReference type="PROSITE" id="PS00107">
    <property type="entry name" value="PROTEIN_KINASE_ATP"/>
    <property type="match status" value="1"/>
</dbReference>
<keyword evidence="8 20" id="KW-0812">Transmembrane</keyword>
<dbReference type="EC" id="2.7.11.1" evidence="4"/>
<dbReference type="SUPFAM" id="SSF56112">
    <property type="entry name" value="Protein kinase-like (PK-like)"/>
    <property type="match status" value="1"/>
</dbReference>
<evidence type="ECO:0000256" key="15">
    <source>
        <dbReference type="ARBA" id="ARBA00023136"/>
    </source>
</evidence>
<evidence type="ECO:0000256" key="20">
    <source>
        <dbReference type="SAM" id="Phobius"/>
    </source>
</evidence>
<dbReference type="Pfam" id="PF00139">
    <property type="entry name" value="Lectin_legB"/>
    <property type="match status" value="1"/>
</dbReference>
<evidence type="ECO:0000256" key="10">
    <source>
        <dbReference type="ARBA" id="ARBA00022734"/>
    </source>
</evidence>
<dbReference type="InterPro" id="IPR001220">
    <property type="entry name" value="Legume_lectin_dom"/>
</dbReference>
<dbReference type="CDD" id="cd06899">
    <property type="entry name" value="lectin_legume_LecRK_Arcelin_ConA"/>
    <property type="match status" value="1"/>
</dbReference>
<evidence type="ECO:0000256" key="14">
    <source>
        <dbReference type="ARBA" id="ARBA00022989"/>
    </source>
</evidence>
<evidence type="ECO:0000313" key="24">
    <source>
        <dbReference type="Proteomes" id="UP001152523"/>
    </source>
</evidence>
<keyword evidence="16" id="KW-0675">Receptor</keyword>
<evidence type="ECO:0000256" key="5">
    <source>
        <dbReference type="ARBA" id="ARBA00022475"/>
    </source>
</evidence>
<keyword evidence="24" id="KW-1185">Reference proteome</keyword>
<keyword evidence="13 18" id="KW-0067">ATP-binding</keyword>
<dbReference type="Proteomes" id="UP001152523">
    <property type="component" value="Unassembled WGS sequence"/>
</dbReference>
<evidence type="ECO:0000256" key="12">
    <source>
        <dbReference type="ARBA" id="ARBA00022777"/>
    </source>
</evidence>
<feature type="region of interest" description="Disordered" evidence="19">
    <location>
        <begin position="663"/>
        <end position="700"/>
    </location>
</feature>
<dbReference type="FunFam" id="1.10.510.10:FF:000444">
    <property type="entry name" value="probable L-type lectin-domain containing receptor kinase S.5"/>
    <property type="match status" value="1"/>
</dbReference>
<dbReference type="InterPro" id="IPR011009">
    <property type="entry name" value="Kinase-like_dom_sf"/>
</dbReference>
<evidence type="ECO:0000256" key="3">
    <source>
        <dbReference type="ARBA" id="ARBA00010217"/>
    </source>
</evidence>
<evidence type="ECO:0000256" key="18">
    <source>
        <dbReference type="PROSITE-ProRule" id="PRU10141"/>
    </source>
</evidence>
<keyword evidence="15 20" id="KW-0472">Membrane</keyword>
<keyword evidence="9 21" id="KW-0732">Signal</keyword>
<dbReference type="InterPro" id="IPR008271">
    <property type="entry name" value="Ser/Thr_kinase_AS"/>
</dbReference>
<dbReference type="InterPro" id="IPR001245">
    <property type="entry name" value="Ser-Thr/Tyr_kinase_cat_dom"/>
</dbReference>
<accession>A0AAV0DFB4</accession>
<dbReference type="InterPro" id="IPR050528">
    <property type="entry name" value="L-type_Lectin-RKs"/>
</dbReference>
<organism evidence="23 24">
    <name type="scientific">Cuscuta epithymum</name>
    <dbReference type="NCBI Taxonomy" id="186058"/>
    <lineage>
        <taxon>Eukaryota</taxon>
        <taxon>Viridiplantae</taxon>
        <taxon>Streptophyta</taxon>
        <taxon>Embryophyta</taxon>
        <taxon>Tracheophyta</taxon>
        <taxon>Spermatophyta</taxon>
        <taxon>Magnoliopsida</taxon>
        <taxon>eudicotyledons</taxon>
        <taxon>Gunneridae</taxon>
        <taxon>Pentapetalae</taxon>
        <taxon>asterids</taxon>
        <taxon>lamiids</taxon>
        <taxon>Solanales</taxon>
        <taxon>Convolvulaceae</taxon>
        <taxon>Cuscuteae</taxon>
        <taxon>Cuscuta</taxon>
        <taxon>Cuscuta subgen. Cuscuta</taxon>
    </lineage>
</organism>
<dbReference type="GO" id="GO:0004674">
    <property type="term" value="F:protein serine/threonine kinase activity"/>
    <property type="evidence" value="ECO:0007669"/>
    <property type="project" value="UniProtKB-KW"/>
</dbReference>
<dbReference type="GO" id="GO:0051707">
    <property type="term" value="P:response to other organism"/>
    <property type="evidence" value="ECO:0007669"/>
    <property type="project" value="UniProtKB-ARBA"/>
</dbReference>
<proteinExistence type="inferred from homology"/>
<evidence type="ECO:0000259" key="22">
    <source>
        <dbReference type="PROSITE" id="PS50011"/>
    </source>
</evidence>
<protein>
    <recommendedName>
        <fullName evidence="4">non-specific serine/threonine protein kinase</fullName>
        <ecNumber evidence="4">2.7.11.1</ecNumber>
    </recommendedName>
</protein>
<evidence type="ECO:0000313" key="23">
    <source>
        <dbReference type="EMBL" id="CAH9098361.1"/>
    </source>
</evidence>
<comment type="subcellular location">
    <subcellularLocation>
        <location evidence="1">Cell membrane</location>
        <topology evidence="1">Single-pass type I membrane protein</topology>
    </subcellularLocation>
</comment>
<evidence type="ECO:0000256" key="9">
    <source>
        <dbReference type="ARBA" id="ARBA00022729"/>
    </source>
</evidence>
<dbReference type="Pfam" id="PF07714">
    <property type="entry name" value="PK_Tyr_Ser-Thr"/>
    <property type="match status" value="1"/>
</dbReference>
<evidence type="ECO:0000256" key="6">
    <source>
        <dbReference type="ARBA" id="ARBA00022527"/>
    </source>
</evidence>
<dbReference type="SMART" id="SM00220">
    <property type="entry name" value="S_TKc"/>
    <property type="match status" value="1"/>
</dbReference>
<dbReference type="InterPro" id="IPR017441">
    <property type="entry name" value="Protein_kinase_ATP_BS"/>
</dbReference>
<keyword evidence="12" id="KW-0418">Kinase</keyword>
<dbReference type="PANTHER" id="PTHR27007">
    <property type="match status" value="1"/>
</dbReference>
<dbReference type="PROSITE" id="PS00307">
    <property type="entry name" value="LECTIN_LEGUME_BETA"/>
    <property type="match status" value="1"/>
</dbReference>
<evidence type="ECO:0000256" key="19">
    <source>
        <dbReference type="SAM" id="MobiDB-lite"/>
    </source>
</evidence>
<dbReference type="PROSITE" id="PS50011">
    <property type="entry name" value="PROTEIN_KINASE_DOM"/>
    <property type="match status" value="1"/>
</dbReference>
<reference evidence="23" key="1">
    <citation type="submission" date="2022-07" db="EMBL/GenBank/DDBJ databases">
        <authorList>
            <person name="Macas J."/>
            <person name="Novak P."/>
            <person name="Neumann P."/>
        </authorList>
    </citation>
    <scope>NUCLEOTIDE SEQUENCE</scope>
</reference>
<evidence type="ECO:0000256" key="8">
    <source>
        <dbReference type="ARBA" id="ARBA00022692"/>
    </source>
</evidence>
<dbReference type="SUPFAM" id="SSF49899">
    <property type="entry name" value="Concanavalin A-like lectins/glucanases"/>
    <property type="match status" value="1"/>
</dbReference>
<dbReference type="InterPro" id="IPR000719">
    <property type="entry name" value="Prot_kinase_dom"/>
</dbReference>
<keyword evidence="11 18" id="KW-0547">Nucleotide-binding</keyword>
<evidence type="ECO:0000256" key="21">
    <source>
        <dbReference type="SAM" id="SignalP"/>
    </source>
</evidence>
<evidence type="ECO:0000256" key="4">
    <source>
        <dbReference type="ARBA" id="ARBA00012513"/>
    </source>
</evidence>
<evidence type="ECO:0000256" key="2">
    <source>
        <dbReference type="ARBA" id="ARBA00008536"/>
    </source>
</evidence>
<comment type="caution">
    <text evidence="23">The sequence shown here is derived from an EMBL/GenBank/DDBJ whole genome shotgun (WGS) entry which is preliminary data.</text>
</comment>
<feature type="domain" description="Protein kinase" evidence="22">
    <location>
        <begin position="362"/>
        <end position="642"/>
    </location>
</feature>
<evidence type="ECO:0000256" key="17">
    <source>
        <dbReference type="ARBA" id="ARBA00023180"/>
    </source>
</evidence>
<dbReference type="Gene3D" id="2.60.120.200">
    <property type="match status" value="1"/>
</dbReference>
<dbReference type="GO" id="GO:0006952">
    <property type="term" value="P:defense response"/>
    <property type="evidence" value="ECO:0007669"/>
    <property type="project" value="UniProtKB-ARBA"/>
</dbReference>
<evidence type="ECO:0000256" key="1">
    <source>
        <dbReference type="ARBA" id="ARBA00004251"/>
    </source>
</evidence>
<keyword evidence="10" id="KW-0430">Lectin</keyword>
<feature type="chain" id="PRO_5043998481" description="non-specific serine/threonine protein kinase" evidence="21">
    <location>
        <begin position="27"/>
        <end position="700"/>
    </location>
</feature>
<keyword evidence="7" id="KW-0808">Transferase</keyword>
<gene>
    <name evidence="23" type="ORF">CEPIT_LOCUS14372</name>
</gene>
<sequence>MGFFPPQNFTILLLILCFFASTSLQARKTYTYTFDQNNPYQGLSLSKNGSIDKNAIQVTPDTGTQDLNNFPMQNISGRVFINKPFKLWEGKVPPKPSRVGAKNRDEVASFNSTFRINIYPLKGPAGEGLTFLIAPKTELPGNSSGQFLGLTNASTDGNSTNQIIAVELDTGKQAFDPDGNHIGIDINGVRSVKVESLDPLGMVLAPNTTAASFFNVWVQYDGVAKVMEVYIGKQETKDGDDSPKPKSPVLRMDLDLREYLNRESYFGFSASTGTNYELNCVLRWTFTIKYFPDKPDWWKIAVGVGVPAAVLVAMAAAALLVLRMRKRRNLHSQSAILGALKSLPGTPREFEFKDLKKATENFDGKNKLGSGGFGVVFKGRLAVEKMEIAVKMFSRENLQGQGDFIAELTIINRLRHKHLVKLLGWCHKNGKLLLVYEYMPHGSLDKHLFSSPEENPLSWELRYKIVYGVASALHYLHNEFEQRVVHRDLKASNIMLDSDFNARLGDFGLARALDNEKTSYAEAEGVLGTVGYIAPECFHTGKATRESDVYGLGAVLLEVVCGQKPGAKIGGFQYLVDWVWYLHRDGRILEAVDPRLRGDYDVEQAQRLLLLGLACSHPTANERPRASDIVQIILGSVPIPIVPPFRPAFVWPSMGPIDLDSLEGDTTTMTPNSQFNPGWTPQSGSDESINANGGHFDSLV</sequence>
<comment type="similarity">
    <text evidence="2">In the N-terminal section; belongs to the leguminous lectin family.</text>
</comment>
<evidence type="ECO:0000256" key="13">
    <source>
        <dbReference type="ARBA" id="ARBA00022840"/>
    </source>
</evidence>
<dbReference type="EMBL" id="CAMAPF010000099">
    <property type="protein sequence ID" value="CAH9098361.1"/>
    <property type="molecule type" value="Genomic_DNA"/>
</dbReference>
<dbReference type="InterPro" id="IPR019825">
    <property type="entry name" value="Lectin_legB_Mn/Ca_BS"/>
</dbReference>
<keyword evidence="5" id="KW-1003">Cell membrane</keyword>
<feature type="binding site" evidence="18">
    <location>
        <position position="391"/>
    </location>
    <ligand>
        <name>ATP</name>
        <dbReference type="ChEBI" id="CHEBI:30616"/>
    </ligand>
</feature>
<keyword evidence="17" id="KW-0325">Glycoprotein</keyword>
<keyword evidence="14 20" id="KW-1133">Transmembrane helix</keyword>
<evidence type="ECO:0000256" key="16">
    <source>
        <dbReference type="ARBA" id="ARBA00023170"/>
    </source>
</evidence>
<evidence type="ECO:0000256" key="7">
    <source>
        <dbReference type="ARBA" id="ARBA00022679"/>
    </source>
</evidence>
<dbReference type="GO" id="GO:0005886">
    <property type="term" value="C:plasma membrane"/>
    <property type="evidence" value="ECO:0007669"/>
    <property type="project" value="UniProtKB-SubCell"/>
</dbReference>
<feature type="signal peptide" evidence="21">
    <location>
        <begin position="1"/>
        <end position="26"/>
    </location>
</feature>
<dbReference type="Gene3D" id="3.30.200.20">
    <property type="entry name" value="Phosphorylase Kinase, domain 1"/>
    <property type="match status" value="1"/>
</dbReference>
<feature type="compositionally biased region" description="Polar residues" evidence="19">
    <location>
        <begin position="664"/>
        <end position="691"/>
    </location>
</feature>
<dbReference type="InterPro" id="IPR013320">
    <property type="entry name" value="ConA-like_dom_sf"/>
</dbReference>
<feature type="transmembrane region" description="Helical" evidence="20">
    <location>
        <begin position="297"/>
        <end position="322"/>
    </location>
</feature>
<name>A0AAV0DFB4_9ASTE</name>
<comment type="similarity">
    <text evidence="3">In the C-terminal section; belongs to the protein kinase superfamily. Ser/Thr protein kinase family.</text>
</comment>
<keyword evidence="6" id="KW-0723">Serine/threonine-protein kinase</keyword>
<evidence type="ECO:0000256" key="11">
    <source>
        <dbReference type="ARBA" id="ARBA00022741"/>
    </source>
</evidence>
<dbReference type="PROSITE" id="PS00108">
    <property type="entry name" value="PROTEIN_KINASE_ST"/>
    <property type="match status" value="1"/>
</dbReference>